<keyword evidence="2" id="KW-0378">Hydrolase</keyword>
<name>A0A137P727_CONC2</name>
<dbReference type="Gene3D" id="3.40.50.1820">
    <property type="entry name" value="alpha/beta hydrolase"/>
    <property type="match status" value="1"/>
</dbReference>
<dbReference type="SUPFAM" id="SSF53474">
    <property type="entry name" value="alpha/beta-Hydrolases"/>
    <property type="match status" value="1"/>
</dbReference>
<dbReference type="OrthoDB" id="406844at2759"/>
<keyword evidence="3" id="KW-1185">Reference proteome</keyword>
<evidence type="ECO:0000313" key="2">
    <source>
        <dbReference type="EMBL" id="KXN70744.1"/>
    </source>
</evidence>
<evidence type="ECO:0000259" key="1">
    <source>
        <dbReference type="Pfam" id="PF01764"/>
    </source>
</evidence>
<dbReference type="PANTHER" id="PTHR45856">
    <property type="entry name" value="ALPHA/BETA-HYDROLASES SUPERFAMILY PROTEIN"/>
    <property type="match status" value="1"/>
</dbReference>
<organism evidence="2 3">
    <name type="scientific">Conidiobolus coronatus (strain ATCC 28846 / CBS 209.66 / NRRL 28638)</name>
    <name type="common">Delacroixia coronata</name>
    <dbReference type="NCBI Taxonomy" id="796925"/>
    <lineage>
        <taxon>Eukaryota</taxon>
        <taxon>Fungi</taxon>
        <taxon>Fungi incertae sedis</taxon>
        <taxon>Zoopagomycota</taxon>
        <taxon>Entomophthoromycotina</taxon>
        <taxon>Entomophthoromycetes</taxon>
        <taxon>Entomophthorales</taxon>
        <taxon>Ancylistaceae</taxon>
        <taxon>Conidiobolus</taxon>
    </lineage>
</organism>
<gene>
    <name evidence="2" type="ORF">CONCODRAFT_6675</name>
</gene>
<dbReference type="AlphaFoldDB" id="A0A137P727"/>
<dbReference type="PANTHER" id="PTHR45856:SF11">
    <property type="entry name" value="FUNGAL LIPASE-LIKE DOMAIN-CONTAINING PROTEIN"/>
    <property type="match status" value="1"/>
</dbReference>
<evidence type="ECO:0000313" key="3">
    <source>
        <dbReference type="Proteomes" id="UP000070444"/>
    </source>
</evidence>
<reference evidence="2 3" key="1">
    <citation type="journal article" date="2015" name="Genome Biol. Evol.">
        <title>Phylogenomic analyses indicate that early fungi evolved digesting cell walls of algal ancestors of land plants.</title>
        <authorList>
            <person name="Chang Y."/>
            <person name="Wang S."/>
            <person name="Sekimoto S."/>
            <person name="Aerts A.L."/>
            <person name="Choi C."/>
            <person name="Clum A."/>
            <person name="LaButti K.M."/>
            <person name="Lindquist E.A."/>
            <person name="Yee Ngan C."/>
            <person name="Ohm R.A."/>
            <person name="Salamov A.A."/>
            <person name="Grigoriev I.V."/>
            <person name="Spatafora J.W."/>
            <person name="Berbee M.L."/>
        </authorList>
    </citation>
    <scope>NUCLEOTIDE SEQUENCE [LARGE SCALE GENOMIC DNA]</scope>
    <source>
        <strain evidence="2 3">NRRL 28638</strain>
    </source>
</reference>
<dbReference type="InterPro" id="IPR051218">
    <property type="entry name" value="Sec_MonoDiacylglyc_Lipase"/>
</dbReference>
<proteinExistence type="predicted"/>
<sequence length="326" mass="36860">MKLNKLIVLTQISSCLGGGFWSSLRATKFGSSLLGPNNNDISDQDTLTTQNNSTNSILGSKFNTIQTNQTYAAQFINYSSIAYCNRRSIKNWNCPKCSKYNKDNIEFIKYFKSYKYGNSGYIIVNKEEKSIILSYNSPKSTLGWTLETSKNYQKLNLTGEFEGAAVHSGFYQISAALFNKTFETMTSLIQKYPTYSVVFSGHSMGGTIAALNAYNLVSQNLLTWDKVSLVTFGQPRLGNQQFAHYMNSQNMIIARVNNERDLVPTVPAPPDYYHFGYALYIHLDGNSTDICKPDDFNWKCMTSPTNLNIEDRFNYWSESIDPECKA</sequence>
<dbReference type="Pfam" id="PF01764">
    <property type="entry name" value="Lipase_3"/>
    <property type="match status" value="1"/>
</dbReference>
<dbReference type="InterPro" id="IPR002921">
    <property type="entry name" value="Fungal_lipase-type"/>
</dbReference>
<protein>
    <submittedName>
        <fullName evidence="2">Alpha/beta-hydrolase</fullName>
    </submittedName>
</protein>
<dbReference type="InterPro" id="IPR029058">
    <property type="entry name" value="AB_hydrolase_fold"/>
</dbReference>
<dbReference type="EMBL" id="KQ964494">
    <property type="protein sequence ID" value="KXN70744.1"/>
    <property type="molecule type" value="Genomic_DNA"/>
</dbReference>
<accession>A0A137P727</accession>
<dbReference type="Proteomes" id="UP000070444">
    <property type="component" value="Unassembled WGS sequence"/>
</dbReference>
<dbReference type="GO" id="GO:0016787">
    <property type="term" value="F:hydrolase activity"/>
    <property type="evidence" value="ECO:0007669"/>
    <property type="project" value="UniProtKB-KW"/>
</dbReference>
<dbReference type="GO" id="GO:0006629">
    <property type="term" value="P:lipid metabolic process"/>
    <property type="evidence" value="ECO:0007669"/>
    <property type="project" value="InterPro"/>
</dbReference>
<dbReference type="CDD" id="cd00519">
    <property type="entry name" value="Lipase_3"/>
    <property type="match status" value="1"/>
</dbReference>
<feature type="domain" description="Fungal lipase-type" evidence="1">
    <location>
        <begin position="158"/>
        <end position="268"/>
    </location>
</feature>